<feature type="region of interest" description="Disordered" evidence="1">
    <location>
        <begin position="152"/>
        <end position="181"/>
    </location>
</feature>
<accession>A0A443HTW8</accession>
<proteinExistence type="predicted"/>
<protein>
    <submittedName>
        <fullName evidence="3">Uncharacterized protein</fullName>
    </submittedName>
</protein>
<keyword evidence="2" id="KW-0472">Membrane</keyword>
<dbReference type="Proteomes" id="UP000283841">
    <property type="component" value="Unassembled WGS sequence"/>
</dbReference>
<organism evidence="3 4">
    <name type="scientific">Byssochlamys spectabilis</name>
    <name type="common">Paecilomyces variotii</name>
    <dbReference type="NCBI Taxonomy" id="264951"/>
    <lineage>
        <taxon>Eukaryota</taxon>
        <taxon>Fungi</taxon>
        <taxon>Dikarya</taxon>
        <taxon>Ascomycota</taxon>
        <taxon>Pezizomycotina</taxon>
        <taxon>Eurotiomycetes</taxon>
        <taxon>Eurotiomycetidae</taxon>
        <taxon>Eurotiales</taxon>
        <taxon>Thermoascaceae</taxon>
        <taxon>Paecilomyces</taxon>
    </lineage>
</organism>
<name>A0A443HTW8_BYSSP</name>
<keyword evidence="2" id="KW-1133">Transmembrane helix</keyword>
<dbReference type="EMBL" id="RCNU01000006">
    <property type="protein sequence ID" value="RWQ95230.1"/>
    <property type="molecule type" value="Genomic_DNA"/>
</dbReference>
<evidence type="ECO:0000313" key="3">
    <source>
        <dbReference type="EMBL" id="RWQ95230.1"/>
    </source>
</evidence>
<sequence length="181" mass="20620">MGLSAGTAISLISLIVMCVPGLWFLIRNRHAFLRTWNPQCQRFHFIFSRFSCACLLSFLPCLHRSTSLQVRTVLLISTSTTTDANLFSHTTDAYQREDEEHNDYDAPRSHFRDIENRNIVPRIRPAIGGLAEQRQRILLSLELQFQSLTTDSSQFPHTHNVSSRRTPPEMIENSSSVCVSA</sequence>
<evidence type="ECO:0000256" key="1">
    <source>
        <dbReference type="SAM" id="MobiDB-lite"/>
    </source>
</evidence>
<dbReference type="RefSeq" id="XP_028484875.1">
    <property type="nucleotide sequence ID" value="XM_028630760.1"/>
</dbReference>
<gene>
    <name evidence="3" type="ORF">C8Q69DRAFT_469392</name>
</gene>
<feature type="transmembrane region" description="Helical" evidence="2">
    <location>
        <begin position="6"/>
        <end position="26"/>
    </location>
</feature>
<feature type="compositionally biased region" description="Polar residues" evidence="1">
    <location>
        <begin position="152"/>
        <end position="165"/>
    </location>
</feature>
<comment type="caution">
    <text evidence="3">The sequence shown here is derived from an EMBL/GenBank/DDBJ whole genome shotgun (WGS) entry which is preliminary data.</text>
</comment>
<dbReference type="GeneID" id="39600037"/>
<reference evidence="3 4" key="1">
    <citation type="journal article" date="2018" name="Front. Microbiol.">
        <title>Genomic and genetic insights into a cosmopolitan fungus, Paecilomyces variotii (Eurotiales).</title>
        <authorList>
            <person name="Urquhart A.S."/>
            <person name="Mondo S.J."/>
            <person name="Makela M.R."/>
            <person name="Hane J.K."/>
            <person name="Wiebenga A."/>
            <person name="He G."/>
            <person name="Mihaltcheva S."/>
            <person name="Pangilinan J."/>
            <person name="Lipzen A."/>
            <person name="Barry K."/>
            <person name="de Vries R.P."/>
            <person name="Grigoriev I.V."/>
            <person name="Idnurm A."/>
        </authorList>
    </citation>
    <scope>NUCLEOTIDE SEQUENCE [LARGE SCALE GENOMIC DNA]</scope>
    <source>
        <strain evidence="3 4">CBS 101075</strain>
    </source>
</reference>
<dbReference type="AlphaFoldDB" id="A0A443HTW8"/>
<keyword evidence="2" id="KW-0812">Transmembrane</keyword>
<keyword evidence="4" id="KW-1185">Reference proteome</keyword>
<dbReference type="VEuPathDB" id="FungiDB:C8Q69DRAFT_469392"/>
<evidence type="ECO:0000313" key="4">
    <source>
        <dbReference type="Proteomes" id="UP000283841"/>
    </source>
</evidence>
<evidence type="ECO:0000256" key="2">
    <source>
        <dbReference type="SAM" id="Phobius"/>
    </source>
</evidence>
<feature type="compositionally biased region" description="Polar residues" evidence="1">
    <location>
        <begin position="172"/>
        <end position="181"/>
    </location>
</feature>